<sequence length="196" mass="21591">MTDGDLLVGVGAAVVLLGIAGFAGLVVPGLNASFVFVVLVGLLAGVQGLRYLVRRSGADRVATDPGEPERRYRVPAPGDEIRGHAGYDGDRGRPRRRADVRRGSTRRRRRPPRTLRRRIEEAAVETICLCDHCSVETARRRIDEGTWTDDPVAARYLGADVDLPLSTRIRRTVTRRSRRDAAERALDALEALREGD</sequence>
<evidence type="ECO:0000256" key="2">
    <source>
        <dbReference type="SAM" id="Phobius"/>
    </source>
</evidence>
<name>A0ABD5M8R9_9EURY</name>
<keyword evidence="2" id="KW-0472">Membrane</keyword>
<dbReference type="Pfam" id="PF23933">
    <property type="entry name" value="DUF7269"/>
    <property type="match status" value="1"/>
</dbReference>
<feature type="region of interest" description="Disordered" evidence="1">
    <location>
        <begin position="60"/>
        <end position="114"/>
    </location>
</feature>
<evidence type="ECO:0000313" key="4">
    <source>
        <dbReference type="Proteomes" id="UP001570511"/>
    </source>
</evidence>
<dbReference type="Proteomes" id="UP001570511">
    <property type="component" value="Unassembled WGS sequence"/>
</dbReference>
<keyword evidence="2" id="KW-0812">Transmembrane</keyword>
<dbReference type="EMBL" id="JBGNYA010000001">
    <property type="protein sequence ID" value="MFA1610315.1"/>
    <property type="molecule type" value="Genomic_DNA"/>
</dbReference>
<comment type="caution">
    <text evidence="3">The sequence shown here is derived from an EMBL/GenBank/DDBJ whole genome shotgun (WGS) entry which is preliminary data.</text>
</comment>
<organism evidence="3 4">
    <name type="scientific">Halobellus rubicundus</name>
    <dbReference type="NCBI Taxonomy" id="2996466"/>
    <lineage>
        <taxon>Archaea</taxon>
        <taxon>Methanobacteriati</taxon>
        <taxon>Methanobacteriota</taxon>
        <taxon>Stenosarchaea group</taxon>
        <taxon>Halobacteria</taxon>
        <taxon>Halobacteriales</taxon>
        <taxon>Haloferacaceae</taxon>
        <taxon>Halobellus</taxon>
    </lineage>
</organism>
<proteinExistence type="predicted"/>
<feature type="transmembrane region" description="Helical" evidence="2">
    <location>
        <begin position="7"/>
        <end position="27"/>
    </location>
</feature>
<dbReference type="RefSeq" id="WP_372387772.1">
    <property type="nucleotide sequence ID" value="NZ_JBGNYA010000001.1"/>
</dbReference>
<evidence type="ECO:0000256" key="1">
    <source>
        <dbReference type="SAM" id="MobiDB-lite"/>
    </source>
</evidence>
<keyword evidence="2" id="KW-1133">Transmembrane helix</keyword>
<feature type="compositionally biased region" description="Basic and acidic residues" evidence="1">
    <location>
        <begin position="60"/>
        <end position="72"/>
    </location>
</feature>
<reference evidence="3 4" key="1">
    <citation type="submission" date="2024-08" db="EMBL/GenBank/DDBJ databases">
        <title>Halobellus sp. MBLA0158 whole genome sequence.</title>
        <authorList>
            <person name="Hwang C.Y."/>
            <person name="Cho E.-S."/>
            <person name="Seo M.-J."/>
        </authorList>
    </citation>
    <scope>NUCLEOTIDE SEQUENCE [LARGE SCALE GENOMIC DNA]</scope>
    <source>
        <strain evidence="3 4">MBLA0158</strain>
    </source>
</reference>
<accession>A0ABD5M8R9</accession>
<dbReference type="InterPro" id="IPR055693">
    <property type="entry name" value="DUF7269"/>
</dbReference>
<protein>
    <submittedName>
        <fullName evidence="3">Uncharacterized protein</fullName>
    </submittedName>
</protein>
<dbReference type="AlphaFoldDB" id="A0ABD5M8R9"/>
<gene>
    <name evidence="3" type="ORF">OS889_04770</name>
</gene>
<keyword evidence="4" id="KW-1185">Reference proteome</keyword>
<feature type="compositionally biased region" description="Basic residues" evidence="1">
    <location>
        <begin position="93"/>
        <end position="114"/>
    </location>
</feature>
<feature type="compositionally biased region" description="Basic and acidic residues" evidence="1">
    <location>
        <begin position="79"/>
        <end position="92"/>
    </location>
</feature>
<evidence type="ECO:0000313" key="3">
    <source>
        <dbReference type="EMBL" id="MFA1610315.1"/>
    </source>
</evidence>
<feature type="transmembrane region" description="Helical" evidence="2">
    <location>
        <begin position="33"/>
        <end position="53"/>
    </location>
</feature>